<dbReference type="Proteomes" id="UP001152467">
    <property type="component" value="Unassembled WGS sequence"/>
</dbReference>
<accession>A0A9W4QR93</accession>
<protein>
    <recommendedName>
        <fullName evidence="6">Lipoprotein</fullName>
    </recommendedName>
</protein>
<sequence>MKLLTTLFIVLLTGCASAPKSVILSPIYSAGKISQFNVPIQLNVEDNRVSNFTIRVLDQEPALYLPDAALPKTIGATLRQALQTNGAKINTAARSQVILHINEFTAQVTESLTKHQSHAQAKFSVEIIQETRRFEKSYSAKAQLNGPLKHEQAKVEGQLNDLTEMLITRIVSDKELVKFLQGS</sequence>
<evidence type="ECO:0000256" key="1">
    <source>
        <dbReference type="SAM" id="SignalP"/>
    </source>
</evidence>
<evidence type="ECO:0000313" key="5">
    <source>
        <dbReference type="Proteomes" id="UP001152485"/>
    </source>
</evidence>
<feature type="signal peptide" evidence="1">
    <location>
        <begin position="1"/>
        <end position="18"/>
    </location>
</feature>
<gene>
    <name evidence="2" type="ORF">PSECIP111854_00367</name>
    <name evidence="3" type="ORF">PSECIP111951_00472</name>
</gene>
<feature type="chain" id="PRO_5040900438" description="Lipoprotein" evidence="1">
    <location>
        <begin position="19"/>
        <end position="183"/>
    </location>
</feature>
<evidence type="ECO:0000313" key="3">
    <source>
        <dbReference type="EMBL" id="CAH9051781.1"/>
    </source>
</evidence>
<evidence type="ECO:0000313" key="2">
    <source>
        <dbReference type="EMBL" id="CAH9049787.1"/>
    </source>
</evidence>
<dbReference type="EMBL" id="CAMAPD010000002">
    <property type="protein sequence ID" value="CAH9051781.1"/>
    <property type="molecule type" value="Genomic_DNA"/>
</dbReference>
<organism evidence="2 4">
    <name type="scientific">Pseudoalteromonas holothuriae</name>
    <dbReference type="NCBI Taxonomy" id="2963714"/>
    <lineage>
        <taxon>Bacteria</taxon>
        <taxon>Pseudomonadati</taxon>
        <taxon>Pseudomonadota</taxon>
        <taxon>Gammaproteobacteria</taxon>
        <taxon>Alteromonadales</taxon>
        <taxon>Pseudoalteromonadaceae</taxon>
        <taxon>Pseudoalteromonas</taxon>
    </lineage>
</organism>
<dbReference type="EMBL" id="CAMAPC010000001">
    <property type="protein sequence ID" value="CAH9049787.1"/>
    <property type="molecule type" value="Genomic_DNA"/>
</dbReference>
<proteinExistence type="predicted"/>
<comment type="caution">
    <text evidence="2">The sequence shown here is derived from an EMBL/GenBank/DDBJ whole genome shotgun (WGS) entry which is preliminary data.</text>
</comment>
<dbReference type="RefSeq" id="WP_261591692.1">
    <property type="nucleotide sequence ID" value="NZ_CAMAPC010000001.1"/>
</dbReference>
<dbReference type="PROSITE" id="PS51257">
    <property type="entry name" value="PROKAR_LIPOPROTEIN"/>
    <property type="match status" value="1"/>
</dbReference>
<keyword evidence="1" id="KW-0732">Signal</keyword>
<dbReference type="AlphaFoldDB" id="A0A9W4QR93"/>
<dbReference type="Pfam" id="PF03923">
    <property type="entry name" value="Lipoprotein_16"/>
    <property type="match status" value="1"/>
</dbReference>
<dbReference type="InterPro" id="IPR005619">
    <property type="entry name" value="Uncharacterised_YajG"/>
</dbReference>
<name>A0A9W4QR93_9GAMM</name>
<evidence type="ECO:0000313" key="4">
    <source>
        <dbReference type="Proteomes" id="UP001152467"/>
    </source>
</evidence>
<dbReference type="Proteomes" id="UP001152485">
    <property type="component" value="Unassembled WGS sequence"/>
</dbReference>
<evidence type="ECO:0008006" key="6">
    <source>
        <dbReference type="Google" id="ProtNLM"/>
    </source>
</evidence>
<keyword evidence="4" id="KW-1185">Reference proteome</keyword>
<reference evidence="2 5" key="1">
    <citation type="submission" date="2022-07" db="EMBL/GenBank/DDBJ databases">
        <authorList>
            <person name="Criscuolo A."/>
        </authorList>
    </citation>
    <scope>NUCLEOTIDE SEQUENCE</scope>
    <source>
        <strain evidence="5">CIP 111951</strain>
        <strain evidence="2">CIP111854</strain>
        <strain evidence="3">CIP111951</strain>
    </source>
</reference>